<feature type="domain" description="Apple" evidence="3">
    <location>
        <begin position="62"/>
        <end position="136"/>
    </location>
</feature>
<dbReference type="Pfam" id="PF00024">
    <property type="entry name" value="PAN_1"/>
    <property type="match status" value="1"/>
</dbReference>
<evidence type="ECO:0000256" key="1">
    <source>
        <dbReference type="SAM" id="MobiDB-lite"/>
    </source>
</evidence>
<accession>M1PN76</accession>
<feature type="region of interest" description="Disordered" evidence="1">
    <location>
        <begin position="34"/>
        <end position="61"/>
    </location>
</feature>
<organism evidence="4 5">
    <name type="scientific">Moumouvirus goulette</name>
    <dbReference type="NCBI Taxonomy" id="1247379"/>
    <lineage>
        <taxon>Viruses</taxon>
        <taxon>Varidnaviria</taxon>
        <taxon>Bamfordvirae</taxon>
        <taxon>Nucleocytoviricota</taxon>
        <taxon>Megaviricetes</taxon>
        <taxon>Imitervirales</taxon>
        <taxon>Mimiviridae</taxon>
        <taxon>Megamimivirinae</taxon>
        <taxon>Moumouvirus</taxon>
        <taxon>Moumouvirus goulettemassiliense</taxon>
    </lineage>
</organism>
<reference evidence="4 5" key="1">
    <citation type="submission" date="2012-10" db="EMBL/GenBank/DDBJ databases">
        <title>Complete genome sequence of Moumouvirus goulette.</title>
        <authorList>
            <person name="Fournous G."/>
            <person name="Bougalmi M."/>
            <person name="Colson P."/>
        </authorList>
    </citation>
    <scope>NUCLEOTIDE SEQUENCE [LARGE SCALE GENOMIC DNA]</scope>
</reference>
<evidence type="ECO:0000259" key="3">
    <source>
        <dbReference type="PROSITE" id="PS50948"/>
    </source>
</evidence>
<evidence type="ECO:0000256" key="2">
    <source>
        <dbReference type="SAM" id="Phobius"/>
    </source>
</evidence>
<proteinExistence type="predicted"/>
<name>M1PN76_9VIRU</name>
<keyword evidence="2" id="KW-1133">Transmembrane helix</keyword>
<evidence type="ECO:0000313" key="5">
    <source>
        <dbReference type="Proteomes" id="UP000241071"/>
    </source>
</evidence>
<evidence type="ECO:0000313" key="4">
    <source>
        <dbReference type="EMBL" id="AGF85426.1"/>
    </source>
</evidence>
<dbReference type="Gene3D" id="3.50.4.10">
    <property type="entry name" value="Hepatocyte Growth Factor"/>
    <property type="match status" value="1"/>
</dbReference>
<dbReference type="PROSITE" id="PS50948">
    <property type="entry name" value="PAN"/>
    <property type="match status" value="1"/>
</dbReference>
<keyword evidence="2" id="KW-0812">Transmembrane</keyword>
<dbReference type="Proteomes" id="UP000241071">
    <property type="component" value="Segment"/>
</dbReference>
<protein>
    <recommendedName>
        <fullName evidence="3">Apple domain-containing protein</fullName>
    </recommendedName>
</protein>
<feature type="transmembrane region" description="Helical" evidence="2">
    <location>
        <begin position="6"/>
        <end position="25"/>
    </location>
</feature>
<keyword evidence="5" id="KW-1185">Reference proteome</keyword>
<dbReference type="InterPro" id="IPR003609">
    <property type="entry name" value="Pan_app"/>
</dbReference>
<dbReference type="EMBL" id="KC008572">
    <property type="protein sequence ID" value="AGF85426.1"/>
    <property type="molecule type" value="Genomic_DNA"/>
</dbReference>
<sequence>MNIWAIIIIILIILLLIGLALYIYFEFVRKSNTPSNNTPSNNTPSNNTPSNNTPSNNTPTNCPTYGVISGMDITGFNMPNTGTKITEQQCQSSCASTPGCNWYNYDTTGQVCYLKEGNKNNYIVTGFKVPNPETGCPQWSRLSNIDITGGDISGYIRDITEQQCQQHITQNNLPFYGYDNTNRICYPKKGDPKSNMVTGFPILS</sequence>
<keyword evidence="2" id="KW-0472">Membrane</keyword>
<gene>
    <name evidence="4" type="ORF">glt_00617</name>
</gene>